<feature type="compositionally biased region" description="Polar residues" evidence="9">
    <location>
        <begin position="1424"/>
        <end position="1436"/>
    </location>
</feature>
<dbReference type="GO" id="GO:1990817">
    <property type="term" value="F:poly(A) RNA polymerase activity"/>
    <property type="evidence" value="ECO:0007669"/>
    <property type="project" value="EnsemblMetazoa"/>
</dbReference>
<dbReference type="SMR" id="A0A0P8XYX4"/>
<evidence type="ECO:0000256" key="6">
    <source>
        <dbReference type="ARBA" id="ARBA00022723"/>
    </source>
</evidence>
<comment type="cofactor">
    <cofactor evidence="1">
        <name>Mn(2+)</name>
        <dbReference type="ChEBI" id="CHEBI:29035"/>
    </cofactor>
</comment>
<evidence type="ECO:0000256" key="2">
    <source>
        <dbReference type="ARBA" id="ARBA00001946"/>
    </source>
</evidence>
<feature type="chain" id="PRO_5006154253" evidence="10">
    <location>
        <begin position="22"/>
        <end position="1502"/>
    </location>
</feature>
<dbReference type="CDD" id="cd05402">
    <property type="entry name" value="NT_PAP_TUTase"/>
    <property type="match status" value="1"/>
</dbReference>
<feature type="compositionally biased region" description="Basic residues" evidence="9">
    <location>
        <begin position="583"/>
        <end position="592"/>
    </location>
</feature>
<dbReference type="PANTHER" id="PTHR12271">
    <property type="entry name" value="POLY A POLYMERASE CID PAP -RELATED"/>
    <property type="match status" value="1"/>
</dbReference>
<evidence type="ECO:0000256" key="7">
    <source>
        <dbReference type="ARBA" id="ARBA00022842"/>
    </source>
</evidence>
<comment type="subcellular location">
    <subcellularLocation>
        <location evidence="3">Cytoplasm</location>
    </subcellularLocation>
</comment>
<dbReference type="GO" id="GO:0031123">
    <property type="term" value="P:RNA 3'-end processing"/>
    <property type="evidence" value="ECO:0007669"/>
    <property type="project" value="TreeGrafter"/>
</dbReference>
<accession>A0A0P8XYX4</accession>
<feature type="signal peptide" evidence="10">
    <location>
        <begin position="1"/>
        <end position="21"/>
    </location>
</feature>
<dbReference type="EMBL" id="CH902617">
    <property type="protein sequence ID" value="KPU79809.1"/>
    <property type="molecule type" value="Genomic_DNA"/>
</dbReference>
<feature type="compositionally biased region" description="Low complexity" evidence="9">
    <location>
        <begin position="737"/>
        <end position="746"/>
    </location>
</feature>
<dbReference type="GeneID" id="6500851"/>
<dbReference type="Proteomes" id="UP000007801">
    <property type="component" value="Unassembled WGS sequence"/>
</dbReference>
<dbReference type="SUPFAM" id="SSF81301">
    <property type="entry name" value="Nucleotidyltransferase"/>
    <property type="match status" value="1"/>
</dbReference>
<feature type="compositionally biased region" description="Low complexity" evidence="9">
    <location>
        <begin position="1"/>
        <end position="72"/>
    </location>
</feature>
<dbReference type="GO" id="GO:0005654">
    <property type="term" value="C:nucleoplasm"/>
    <property type="evidence" value="ECO:0007669"/>
    <property type="project" value="EnsemblMetazoa"/>
</dbReference>
<keyword evidence="6" id="KW-0479">Metal-binding</keyword>
<comment type="cofactor">
    <cofactor evidence="2">
        <name>Mg(2+)</name>
        <dbReference type="ChEBI" id="CHEBI:18420"/>
    </cofactor>
</comment>
<dbReference type="PANTHER" id="PTHR12271:SF40">
    <property type="entry name" value="POLY(A) RNA POLYMERASE GLD2"/>
    <property type="match status" value="1"/>
</dbReference>
<dbReference type="GO" id="GO:0007616">
    <property type="term" value="P:long-term memory"/>
    <property type="evidence" value="ECO:0007669"/>
    <property type="project" value="EnsemblMetazoa"/>
</dbReference>
<feature type="compositionally biased region" description="Polar residues" evidence="9">
    <location>
        <begin position="783"/>
        <end position="796"/>
    </location>
</feature>
<feature type="region of interest" description="Disordered" evidence="9">
    <location>
        <begin position="1"/>
        <end position="102"/>
    </location>
</feature>
<dbReference type="Pfam" id="PF03828">
    <property type="entry name" value="PAP_assoc"/>
    <property type="match status" value="1"/>
</dbReference>
<evidence type="ECO:0000256" key="3">
    <source>
        <dbReference type="ARBA" id="ARBA00004496"/>
    </source>
</evidence>
<feature type="compositionally biased region" description="Basic residues" evidence="9">
    <location>
        <begin position="797"/>
        <end position="814"/>
    </location>
</feature>
<dbReference type="FunCoup" id="A0A0P8XYX4">
    <property type="interactions" value="1"/>
</dbReference>
<dbReference type="OrthoDB" id="2274644at2759"/>
<feature type="compositionally biased region" description="Polar residues" evidence="9">
    <location>
        <begin position="521"/>
        <end position="534"/>
    </location>
</feature>
<feature type="compositionally biased region" description="Basic and acidic residues" evidence="9">
    <location>
        <begin position="88"/>
        <end position="97"/>
    </location>
</feature>
<dbReference type="SUPFAM" id="SSF81631">
    <property type="entry name" value="PAP/OAS1 substrate-binding domain"/>
    <property type="match status" value="1"/>
</dbReference>
<evidence type="ECO:0000256" key="9">
    <source>
        <dbReference type="SAM" id="MobiDB-lite"/>
    </source>
</evidence>
<keyword evidence="4" id="KW-0963">Cytoplasm</keyword>
<feature type="compositionally biased region" description="Low complexity" evidence="9">
    <location>
        <begin position="496"/>
        <end position="520"/>
    </location>
</feature>
<evidence type="ECO:0000259" key="12">
    <source>
        <dbReference type="Pfam" id="PF22600"/>
    </source>
</evidence>
<dbReference type="InParanoid" id="A0A0P8XYX4"/>
<feature type="compositionally biased region" description="Polar residues" evidence="9">
    <location>
        <begin position="364"/>
        <end position="386"/>
    </location>
</feature>
<evidence type="ECO:0000259" key="11">
    <source>
        <dbReference type="Pfam" id="PF03828"/>
    </source>
</evidence>
<evidence type="ECO:0000256" key="4">
    <source>
        <dbReference type="ARBA" id="ARBA00022490"/>
    </source>
</evidence>
<sequence>MSTALAAAAAAAAAATATAMAAASSTAISNSNSNSNSNTTNNTPTPATNSTSTTSTTTTSTTTTTTTKSTSTGIGTRQEGEPGTETQAEMKTEKDNQAEIQSEMIYTSKTIEPTTNRTELEKELQPNPDAMEINMVAAQQQQQQQDQERIRIRNRDLEQSAPKPRRQRKTTVVHTCPRPPGGYKYSMEFLYGIGTSMAGMTLNIPTPSSITPRTVRTTPPSLTTHLPLLSSVGMSASPRPSGSSPGNRYAGGATAAGSGATGAATNSAGSAGGAASSGVSAAQFIYQGYLPSGPQRRLWHTENAVWQFDRNYPYNQGYSSQYGIPIMPLGFEHTYGGQRIIYPGYYNQATGGLHTAPVPGMPRSSRNLTQSPHQTSPAPSAATTVGSEAADEATSPTTGSSHHIATASPTPTPASPATTWRYGRPGPHRERLANVRGGAGSGAPASGSTVFHRESKTYYNSTTGGMGGGPRYKPPFDQRNVGSNRNYVAAGVATGAASTGTNTTASPSAGGATSSDPSTTNQNRNFQGSGNNYQRLRHTNKRGGKNPLGKEKTSNSSGSLSTSSSKSHLGRPSSSTSMSPNKHPQRTYRNRMRYNAMESSERKSLTVGMAVPIGTYQPPQQQQQQQTPLQNQQQQPQSAVRRTPKFQGTYQGHAVDYNKPSPAQRQTSRYYQSRHMDAYVYQPGHYMVYASGLGGVAGTVAVTGGGSGAGAGGPGLGAAGGATAGSAGAGGLGGGAATATASSATSEGEQPLETDFDQRHDYADLGLDPGTGGFSSDLEPLGYSNNSHTMNSSHINTHQHHHPHPHHQHPHHQKQIISELDAHSCLMSHASSDAEEPDDGQSFISLAPSLDSDCSESELSDASVESVVRKIMVSCLALATGTQVPELSGPNLVPYGDMHHLKELERKSQQTNGYRCHPHHQQSHLTATMHHPHLGLGMMVSPRSMGACCGDMEDFGGYKLDSDGLDALDTGGKANLKGGYSDEADSISVASNLSCSPSACSSKSTVAPVAHKANIIMDDFQEDELPLVIHNRYWSEFFGYTPADRFLLRAKLVEMRRPPHTVPSRTKWEPLSLSIWKKFLDAQQTRHMYKIKMRLWRFIYSVTMTTYPRYGLYLVGSSISNFGSKCSDMDICMLACTNPNIDPRMEAVYNLQLMRELLNPTNVFQDFNLIEARVPILRFTDRQHKVEVDINFNNSVGIRNTHLLYCYSQLEWRVRPMALTVKQWAQYHNINNAKNMTISSYSLSLMVIHFLQAGVNPPVIPCLHKLYPDKFGLLQPCDFGYVDMNEVMGPYQSENNQSLGELMLSFLHYYSIFEYGKYAISIRVGGVLPVEVCRASNAPKNDIHQWNELCIEEPFDQTNTARSVYDSETFERIRAIFLASYRRLESTRNLNSIFEGYDGPTILMQPPTTESAESDFYENQLLTLNNRGSSRSNSEMPSPRPSKLMVDKATTAVWSDINGKPEQKEVPPDQVNVPGQQKMNLQKMHANSDDSVANTAAEPPLA</sequence>
<feature type="compositionally biased region" description="Low complexity" evidence="9">
    <location>
        <begin position="554"/>
        <end position="567"/>
    </location>
</feature>
<dbReference type="KEGG" id="dan:6500851"/>
<keyword evidence="7" id="KW-0460">Magnesium</keyword>
<dbReference type="Pfam" id="PF22600">
    <property type="entry name" value="MTPAP-like_central"/>
    <property type="match status" value="1"/>
</dbReference>
<feature type="region of interest" description="Disordered" evidence="9">
    <location>
        <begin position="617"/>
        <end position="643"/>
    </location>
</feature>
<evidence type="ECO:0000313" key="14">
    <source>
        <dbReference type="Proteomes" id="UP000007801"/>
    </source>
</evidence>
<feature type="region of interest" description="Disordered" evidence="9">
    <location>
        <begin position="356"/>
        <end position="481"/>
    </location>
</feature>
<feature type="compositionally biased region" description="Low complexity" evidence="9">
    <location>
        <begin position="405"/>
        <end position="419"/>
    </location>
</feature>
<comment type="similarity">
    <text evidence="8">Belongs to the DNA polymerase type-B-like family. GLD2 subfamily.</text>
</comment>
<dbReference type="InterPro" id="IPR002058">
    <property type="entry name" value="PAP_assoc"/>
</dbReference>
<feature type="compositionally biased region" description="Polar residues" evidence="9">
    <location>
        <begin position="572"/>
        <end position="582"/>
    </location>
</feature>
<feature type="domain" description="PAP-associated" evidence="11">
    <location>
        <begin position="1298"/>
        <end position="1359"/>
    </location>
</feature>
<evidence type="ECO:0000256" key="5">
    <source>
        <dbReference type="ARBA" id="ARBA00022679"/>
    </source>
</evidence>
<dbReference type="GO" id="GO:0005737">
    <property type="term" value="C:cytoplasm"/>
    <property type="evidence" value="ECO:0007669"/>
    <property type="project" value="UniProtKB-SubCell"/>
</dbReference>
<dbReference type="STRING" id="7217.A0A0P8XYX4"/>
<feature type="region of interest" description="Disordered" evidence="9">
    <location>
        <begin position="231"/>
        <end position="272"/>
    </location>
</feature>
<dbReference type="CTD" id="42602"/>
<evidence type="ECO:0000256" key="10">
    <source>
        <dbReference type="SAM" id="SignalP"/>
    </source>
</evidence>
<keyword evidence="5" id="KW-0808">Transferase</keyword>
<dbReference type="InterPro" id="IPR043519">
    <property type="entry name" value="NT_sf"/>
</dbReference>
<organism evidence="13 14">
    <name type="scientific">Drosophila ananassae</name>
    <name type="common">Fruit fly</name>
    <dbReference type="NCBI Taxonomy" id="7217"/>
    <lineage>
        <taxon>Eukaryota</taxon>
        <taxon>Metazoa</taxon>
        <taxon>Ecdysozoa</taxon>
        <taxon>Arthropoda</taxon>
        <taxon>Hexapoda</taxon>
        <taxon>Insecta</taxon>
        <taxon>Pterygota</taxon>
        <taxon>Neoptera</taxon>
        <taxon>Endopterygota</taxon>
        <taxon>Diptera</taxon>
        <taxon>Brachycera</taxon>
        <taxon>Muscomorpha</taxon>
        <taxon>Ephydroidea</taxon>
        <taxon>Drosophilidae</taxon>
        <taxon>Drosophila</taxon>
        <taxon>Sophophora</taxon>
    </lineage>
</organism>
<feature type="region of interest" description="Disordered" evidence="9">
    <location>
        <begin position="154"/>
        <end position="177"/>
    </location>
</feature>
<protein>
    <submittedName>
        <fullName evidence="13">Uncharacterized protein</fullName>
    </submittedName>
</protein>
<dbReference type="GO" id="GO:0046872">
    <property type="term" value="F:metal ion binding"/>
    <property type="evidence" value="ECO:0007669"/>
    <property type="project" value="UniProtKB-KW"/>
</dbReference>
<reference evidence="13 14" key="1">
    <citation type="journal article" date="2007" name="Nature">
        <title>Evolution of genes and genomes on the Drosophila phylogeny.</title>
        <authorList>
            <consortium name="Drosophila 12 Genomes Consortium"/>
            <person name="Clark A.G."/>
            <person name="Eisen M.B."/>
            <person name="Smith D.R."/>
            <person name="Bergman C.M."/>
            <person name="Oliver B."/>
            <person name="Markow T.A."/>
            <person name="Kaufman T.C."/>
            <person name="Kellis M."/>
            <person name="Gelbart W."/>
            <person name="Iyer V.N."/>
            <person name="Pollard D.A."/>
            <person name="Sackton T.B."/>
            <person name="Larracuente A.M."/>
            <person name="Singh N.D."/>
            <person name="Abad J.P."/>
            <person name="Abt D.N."/>
            <person name="Adryan B."/>
            <person name="Aguade M."/>
            <person name="Akashi H."/>
            <person name="Anderson W.W."/>
            <person name="Aquadro C.F."/>
            <person name="Ardell D.H."/>
            <person name="Arguello R."/>
            <person name="Artieri C.G."/>
            <person name="Barbash D.A."/>
            <person name="Barker D."/>
            <person name="Barsanti P."/>
            <person name="Batterham P."/>
            <person name="Batzoglou S."/>
            <person name="Begun D."/>
            <person name="Bhutkar A."/>
            <person name="Blanco E."/>
            <person name="Bosak S.A."/>
            <person name="Bradley R.K."/>
            <person name="Brand A.D."/>
            <person name="Brent M.R."/>
            <person name="Brooks A.N."/>
            <person name="Brown R.H."/>
            <person name="Butlin R.K."/>
            <person name="Caggese C."/>
            <person name="Calvi B.R."/>
            <person name="Bernardo de Carvalho A."/>
            <person name="Caspi A."/>
            <person name="Castrezana S."/>
            <person name="Celniker S.E."/>
            <person name="Chang J.L."/>
            <person name="Chapple C."/>
            <person name="Chatterji S."/>
            <person name="Chinwalla A."/>
            <person name="Civetta A."/>
            <person name="Clifton S.W."/>
            <person name="Comeron J.M."/>
            <person name="Costello J.C."/>
            <person name="Coyne J.A."/>
            <person name="Daub J."/>
            <person name="David R.G."/>
            <person name="Delcher A.L."/>
            <person name="Delehaunty K."/>
            <person name="Do C.B."/>
            <person name="Ebling H."/>
            <person name="Edwards K."/>
            <person name="Eickbush T."/>
            <person name="Evans J.D."/>
            <person name="Filipski A."/>
            <person name="Findeiss S."/>
            <person name="Freyhult E."/>
            <person name="Fulton L."/>
            <person name="Fulton R."/>
            <person name="Garcia A.C."/>
            <person name="Gardiner A."/>
            <person name="Garfield D.A."/>
            <person name="Garvin B.E."/>
            <person name="Gibson G."/>
            <person name="Gilbert D."/>
            <person name="Gnerre S."/>
            <person name="Godfrey J."/>
            <person name="Good R."/>
            <person name="Gotea V."/>
            <person name="Gravely B."/>
            <person name="Greenberg A.J."/>
            <person name="Griffiths-Jones S."/>
            <person name="Gross S."/>
            <person name="Guigo R."/>
            <person name="Gustafson E.A."/>
            <person name="Haerty W."/>
            <person name="Hahn M.W."/>
            <person name="Halligan D.L."/>
            <person name="Halpern A.L."/>
            <person name="Halter G.M."/>
            <person name="Han M.V."/>
            <person name="Heger A."/>
            <person name="Hillier L."/>
            <person name="Hinrichs A.S."/>
            <person name="Holmes I."/>
            <person name="Hoskins R.A."/>
            <person name="Hubisz M.J."/>
            <person name="Hultmark D."/>
            <person name="Huntley M.A."/>
            <person name="Jaffe D.B."/>
            <person name="Jagadeeshan S."/>
            <person name="Jeck W.R."/>
            <person name="Johnson J."/>
            <person name="Jones C.D."/>
            <person name="Jordan W.C."/>
            <person name="Karpen G.H."/>
            <person name="Kataoka E."/>
            <person name="Keightley P.D."/>
            <person name="Kheradpour P."/>
            <person name="Kirkness E.F."/>
            <person name="Koerich L.B."/>
            <person name="Kristiansen K."/>
            <person name="Kudrna D."/>
            <person name="Kulathinal R.J."/>
            <person name="Kumar S."/>
            <person name="Kwok R."/>
            <person name="Lander E."/>
            <person name="Langley C.H."/>
            <person name="Lapoint R."/>
            <person name="Lazzaro B.P."/>
            <person name="Lee S.J."/>
            <person name="Levesque L."/>
            <person name="Li R."/>
            <person name="Lin C.F."/>
            <person name="Lin M.F."/>
            <person name="Lindblad-Toh K."/>
            <person name="Llopart A."/>
            <person name="Long M."/>
            <person name="Low L."/>
            <person name="Lozovsky E."/>
            <person name="Lu J."/>
            <person name="Luo M."/>
            <person name="Machado C.A."/>
            <person name="Makalowski W."/>
            <person name="Marzo M."/>
            <person name="Matsuda M."/>
            <person name="Matzkin L."/>
            <person name="McAllister B."/>
            <person name="McBride C.S."/>
            <person name="McKernan B."/>
            <person name="McKernan K."/>
            <person name="Mendez-Lago M."/>
            <person name="Minx P."/>
            <person name="Mollenhauer M.U."/>
            <person name="Montooth K."/>
            <person name="Mount S.M."/>
            <person name="Mu X."/>
            <person name="Myers E."/>
            <person name="Negre B."/>
            <person name="Newfeld S."/>
            <person name="Nielsen R."/>
            <person name="Noor M.A."/>
            <person name="O'Grady P."/>
            <person name="Pachter L."/>
            <person name="Papaceit M."/>
            <person name="Parisi M.J."/>
            <person name="Parisi M."/>
            <person name="Parts L."/>
            <person name="Pedersen J.S."/>
            <person name="Pesole G."/>
            <person name="Phillippy A.M."/>
            <person name="Ponting C.P."/>
            <person name="Pop M."/>
            <person name="Porcelli D."/>
            <person name="Powell J.R."/>
            <person name="Prohaska S."/>
            <person name="Pruitt K."/>
            <person name="Puig M."/>
            <person name="Quesneville H."/>
            <person name="Ram K.R."/>
            <person name="Rand D."/>
            <person name="Rasmussen M.D."/>
            <person name="Reed L.K."/>
            <person name="Reenan R."/>
            <person name="Reily A."/>
            <person name="Remington K.A."/>
            <person name="Rieger T.T."/>
            <person name="Ritchie M.G."/>
            <person name="Robin C."/>
            <person name="Rogers Y.H."/>
            <person name="Rohde C."/>
            <person name="Rozas J."/>
            <person name="Rubenfield M.J."/>
            <person name="Ruiz A."/>
            <person name="Russo S."/>
            <person name="Salzberg S.L."/>
            <person name="Sanchez-Gracia A."/>
            <person name="Saranga D.J."/>
            <person name="Sato H."/>
            <person name="Schaeffer S.W."/>
            <person name="Schatz M.C."/>
            <person name="Schlenke T."/>
            <person name="Schwartz R."/>
            <person name="Segarra C."/>
            <person name="Singh R.S."/>
            <person name="Sirot L."/>
            <person name="Sirota M."/>
            <person name="Sisneros N.B."/>
            <person name="Smith C.D."/>
            <person name="Smith T.F."/>
            <person name="Spieth J."/>
            <person name="Stage D.E."/>
            <person name="Stark A."/>
            <person name="Stephan W."/>
            <person name="Strausberg R.L."/>
            <person name="Strempel S."/>
            <person name="Sturgill D."/>
            <person name="Sutton G."/>
            <person name="Sutton G.G."/>
            <person name="Tao W."/>
            <person name="Teichmann S."/>
            <person name="Tobari Y.N."/>
            <person name="Tomimura Y."/>
            <person name="Tsolas J.M."/>
            <person name="Valente V.L."/>
            <person name="Venter E."/>
            <person name="Venter J.C."/>
            <person name="Vicario S."/>
            <person name="Vieira F.G."/>
            <person name="Vilella A.J."/>
            <person name="Villasante A."/>
            <person name="Walenz B."/>
            <person name="Wang J."/>
            <person name="Wasserman M."/>
            <person name="Watts T."/>
            <person name="Wilson D."/>
            <person name="Wilson R.K."/>
            <person name="Wing R.A."/>
            <person name="Wolfner M.F."/>
            <person name="Wong A."/>
            <person name="Wong G.K."/>
            <person name="Wu C.I."/>
            <person name="Wu G."/>
            <person name="Yamamoto D."/>
            <person name="Yang H.P."/>
            <person name="Yang S.P."/>
            <person name="Yorke J.A."/>
            <person name="Yoshida K."/>
            <person name="Zdobnov E."/>
            <person name="Zhang P."/>
            <person name="Zhang Y."/>
            <person name="Zimin A.V."/>
            <person name="Baldwin J."/>
            <person name="Abdouelleil A."/>
            <person name="Abdulkadir J."/>
            <person name="Abebe A."/>
            <person name="Abera B."/>
            <person name="Abreu J."/>
            <person name="Acer S.C."/>
            <person name="Aftuck L."/>
            <person name="Alexander A."/>
            <person name="An P."/>
            <person name="Anderson E."/>
            <person name="Anderson S."/>
            <person name="Arachi H."/>
            <person name="Azer M."/>
            <person name="Bachantsang P."/>
            <person name="Barry A."/>
            <person name="Bayul T."/>
            <person name="Berlin A."/>
            <person name="Bessette D."/>
            <person name="Bloom T."/>
            <person name="Blye J."/>
            <person name="Boguslavskiy L."/>
            <person name="Bonnet C."/>
            <person name="Boukhgalter B."/>
            <person name="Bourzgui I."/>
            <person name="Brown A."/>
            <person name="Cahill P."/>
            <person name="Channer S."/>
            <person name="Cheshatsang Y."/>
            <person name="Chuda L."/>
            <person name="Citroen M."/>
            <person name="Collymore A."/>
            <person name="Cooke P."/>
            <person name="Costello M."/>
            <person name="D'Aco K."/>
            <person name="Daza R."/>
            <person name="De Haan G."/>
            <person name="DeGray S."/>
            <person name="DeMaso C."/>
            <person name="Dhargay N."/>
            <person name="Dooley K."/>
            <person name="Dooley E."/>
            <person name="Doricent M."/>
            <person name="Dorje P."/>
            <person name="Dorjee K."/>
            <person name="Dupes A."/>
            <person name="Elong R."/>
            <person name="Falk J."/>
            <person name="Farina A."/>
            <person name="Faro S."/>
            <person name="Ferguson D."/>
            <person name="Fisher S."/>
            <person name="Foley C.D."/>
            <person name="Franke A."/>
            <person name="Friedrich D."/>
            <person name="Gadbois L."/>
            <person name="Gearin G."/>
            <person name="Gearin C.R."/>
            <person name="Giannoukos G."/>
            <person name="Goode T."/>
            <person name="Graham J."/>
            <person name="Grandbois E."/>
            <person name="Grewal S."/>
            <person name="Gyaltsen K."/>
            <person name="Hafez N."/>
            <person name="Hagos B."/>
            <person name="Hall J."/>
            <person name="Henson C."/>
            <person name="Hollinger A."/>
            <person name="Honan T."/>
            <person name="Huard M.D."/>
            <person name="Hughes L."/>
            <person name="Hurhula B."/>
            <person name="Husby M.E."/>
            <person name="Kamat A."/>
            <person name="Kanga B."/>
            <person name="Kashin S."/>
            <person name="Khazanovich D."/>
            <person name="Kisner P."/>
            <person name="Lance K."/>
            <person name="Lara M."/>
            <person name="Lee W."/>
            <person name="Lennon N."/>
            <person name="Letendre F."/>
            <person name="LeVine R."/>
            <person name="Lipovsky A."/>
            <person name="Liu X."/>
            <person name="Liu J."/>
            <person name="Liu S."/>
            <person name="Lokyitsang T."/>
            <person name="Lokyitsang Y."/>
            <person name="Lubonja R."/>
            <person name="Lui A."/>
            <person name="MacDonald P."/>
            <person name="Magnisalis V."/>
            <person name="Maru K."/>
            <person name="Matthews C."/>
            <person name="McCusker W."/>
            <person name="McDonough S."/>
            <person name="Mehta T."/>
            <person name="Meldrim J."/>
            <person name="Meneus L."/>
            <person name="Mihai O."/>
            <person name="Mihalev A."/>
            <person name="Mihova T."/>
            <person name="Mittelman R."/>
            <person name="Mlenga V."/>
            <person name="Montmayeur A."/>
            <person name="Mulrain L."/>
            <person name="Navidi A."/>
            <person name="Naylor J."/>
            <person name="Negash T."/>
            <person name="Nguyen T."/>
            <person name="Nguyen N."/>
            <person name="Nicol R."/>
            <person name="Norbu C."/>
            <person name="Norbu N."/>
            <person name="Novod N."/>
            <person name="O'Neill B."/>
            <person name="Osman S."/>
            <person name="Markiewicz E."/>
            <person name="Oyono O.L."/>
            <person name="Patti C."/>
            <person name="Phunkhang P."/>
            <person name="Pierre F."/>
            <person name="Priest M."/>
            <person name="Raghuraman S."/>
            <person name="Rege F."/>
            <person name="Reyes R."/>
            <person name="Rise C."/>
            <person name="Rogov P."/>
            <person name="Ross K."/>
            <person name="Ryan E."/>
            <person name="Settipalli S."/>
            <person name="Shea T."/>
            <person name="Sherpa N."/>
            <person name="Shi L."/>
            <person name="Shih D."/>
            <person name="Sparrow T."/>
            <person name="Spaulding J."/>
            <person name="Stalker J."/>
            <person name="Stange-Thomann N."/>
            <person name="Stavropoulos S."/>
            <person name="Stone C."/>
            <person name="Strader C."/>
            <person name="Tesfaye S."/>
            <person name="Thomson T."/>
            <person name="Thoulutsang Y."/>
            <person name="Thoulutsang D."/>
            <person name="Topham K."/>
            <person name="Topping I."/>
            <person name="Tsamla T."/>
            <person name="Vassiliev H."/>
            <person name="Vo A."/>
            <person name="Wangchuk T."/>
            <person name="Wangdi T."/>
            <person name="Weiand M."/>
            <person name="Wilkinson J."/>
            <person name="Wilson A."/>
            <person name="Yadav S."/>
            <person name="Young G."/>
            <person name="Yu Q."/>
            <person name="Zembek L."/>
            <person name="Zhong D."/>
            <person name="Zimmer A."/>
            <person name="Zwirko Z."/>
            <person name="Jaffe D.B."/>
            <person name="Alvarez P."/>
            <person name="Brockman W."/>
            <person name="Butler J."/>
            <person name="Chin C."/>
            <person name="Gnerre S."/>
            <person name="Grabherr M."/>
            <person name="Kleber M."/>
            <person name="Mauceli E."/>
            <person name="MacCallum I."/>
        </authorList>
    </citation>
    <scope>NUCLEOTIDE SEQUENCE [LARGE SCALE GENOMIC DNA]</scope>
    <source>
        <strain evidence="14">Tucson 14024-0371.13</strain>
    </source>
</reference>
<dbReference type="InterPro" id="IPR054708">
    <property type="entry name" value="MTPAP-like_central"/>
</dbReference>
<proteinExistence type="inferred from homology"/>
<feature type="region of interest" description="Disordered" evidence="9">
    <location>
        <begin position="830"/>
        <end position="857"/>
    </location>
</feature>
<dbReference type="GO" id="GO:0043005">
    <property type="term" value="C:neuron projection"/>
    <property type="evidence" value="ECO:0007669"/>
    <property type="project" value="EnsemblMetazoa"/>
</dbReference>
<dbReference type="Gene3D" id="1.10.1410.10">
    <property type="match status" value="1"/>
</dbReference>
<name>A0A0P8XYX4_DROAN</name>
<keyword evidence="10" id="KW-0732">Signal</keyword>
<feature type="region of interest" description="Disordered" evidence="9">
    <location>
        <begin position="730"/>
        <end position="816"/>
    </location>
</feature>
<evidence type="ECO:0000256" key="1">
    <source>
        <dbReference type="ARBA" id="ARBA00001936"/>
    </source>
</evidence>
<gene>
    <name evidence="13" type="primary">Dana\GF18072</name>
    <name evidence="13" type="synonym">dana_GLEANR_19332</name>
    <name evidence="13" type="ORF">GF18072</name>
</gene>
<evidence type="ECO:0000313" key="13">
    <source>
        <dbReference type="EMBL" id="KPU79809.1"/>
    </source>
</evidence>
<evidence type="ECO:0000256" key="8">
    <source>
        <dbReference type="ARBA" id="ARBA00038491"/>
    </source>
</evidence>
<feature type="compositionally biased region" description="Polar residues" evidence="9">
    <location>
        <begin position="394"/>
        <end position="403"/>
    </location>
</feature>
<dbReference type="Gene3D" id="3.30.460.10">
    <property type="entry name" value="Beta Polymerase, domain 2"/>
    <property type="match status" value="1"/>
</dbReference>
<feature type="compositionally biased region" description="Low complexity" evidence="9">
    <location>
        <begin position="617"/>
        <end position="637"/>
    </location>
</feature>
<keyword evidence="14" id="KW-1185">Reference proteome</keyword>
<dbReference type="eggNOG" id="KOG2277">
    <property type="taxonomic scope" value="Eukaryota"/>
</dbReference>
<feature type="domain" description="Poly(A) RNA polymerase mitochondrial-like central palm" evidence="12">
    <location>
        <begin position="1071"/>
        <end position="1209"/>
    </location>
</feature>
<feature type="compositionally biased region" description="Basic residues" evidence="9">
    <location>
        <begin position="535"/>
        <end position="544"/>
    </location>
</feature>
<feature type="region of interest" description="Disordered" evidence="9">
    <location>
        <begin position="496"/>
        <end position="603"/>
    </location>
</feature>
<feature type="region of interest" description="Disordered" evidence="9">
    <location>
        <begin position="1424"/>
        <end position="1502"/>
    </location>
</feature>
<dbReference type="eggNOG" id="KOG4384">
    <property type="taxonomic scope" value="Eukaryota"/>
</dbReference>